<sequence length="138" mass="14746">MCAELVRKAGAANWNGHINGQDHKDADKAAKSAGTIKQIDTPSLSTTSGQTALPSEPERVSASVRAYAKKKMIVLSDKEMEEKSCCVPNCTMTELNLPMLACSGPACDSQLHLCCVGSKANDNIPPPEWFCDNDYGNA</sequence>
<dbReference type="EMBL" id="JARJLG010000069">
    <property type="protein sequence ID" value="KAJ7753931.1"/>
    <property type="molecule type" value="Genomic_DNA"/>
</dbReference>
<name>A0AAD7J1C8_9AGAR</name>
<dbReference type="Gene3D" id="3.30.40.10">
    <property type="entry name" value="Zinc/RING finger domain, C3HC4 (zinc finger)"/>
    <property type="match status" value="1"/>
</dbReference>
<evidence type="ECO:0000256" key="1">
    <source>
        <dbReference type="SAM" id="MobiDB-lite"/>
    </source>
</evidence>
<proteinExistence type="predicted"/>
<dbReference type="SUPFAM" id="SSF57903">
    <property type="entry name" value="FYVE/PHD zinc finger"/>
    <property type="match status" value="1"/>
</dbReference>
<dbReference type="Proteomes" id="UP001215280">
    <property type="component" value="Unassembled WGS sequence"/>
</dbReference>
<accession>A0AAD7J1C8</accession>
<keyword evidence="3" id="KW-1185">Reference proteome</keyword>
<reference evidence="2" key="1">
    <citation type="submission" date="2023-03" db="EMBL/GenBank/DDBJ databases">
        <title>Massive genome expansion in bonnet fungi (Mycena s.s.) driven by repeated elements and novel gene families across ecological guilds.</title>
        <authorList>
            <consortium name="Lawrence Berkeley National Laboratory"/>
            <person name="Harder C.B."/>
            <person name="Miyauchi S."/>
            <person name="Viragh M."/>
            <person name="Kuo A."/>
            <person name="Thoen E."/>
            <person name="Andreopoulos B."/>
            <person name="Lu D."/>
            <person name="Skrede I."/>
            <person name="Drula E."/>
            <person name="Henrissat B."/>
            <person name="Morin E."/>
            <person name="Kohler A."/>
            <person name="Barry K."/>
            <person name="LaButti K."/>
            <person name="Morin E."/>
            <person name="Salamov A."/>
            <person name="Lipzen A."/>
            <person name="Mereny Z."/>
            <person name="Hegedus B."/>
            <person name="Baldrian P."/>
            <person name="Stursova M."/>
            <person name="Weitz H."/>
            <person name="Taylor A."/>
            <person name="Grigoriev I.V."/>
            <person name="Nagy L.G."/>
            <person name="Martin F."/>
            <person name="Kauserud H."/>
        </authorList>
    </citation>
    <scope>NUCLEOTIDE SEQUENCE</scope>
    <source>
        <strain evidence="2">CBHHK188m</strain>
    </source>
</reference>
<evidence type="ECO:0000313" key="2">
    <source>
        <dbReference type="EMBL" id="KAJ7753931.1"/>
    </source>
</evidence>
<evidence type="ECO:0000313" key="3">
    <source>
        <dbReference type="Proteomes" id="UP001215280"/>
    </source>
</evidence>
<protein>
    <submittedName>
        <fullName evidence="2">Uncharacterized protein</fullName>
    </submittedName>
</protein>
<organism evidence="2 3">
    <name type="scientific">Mycena maculata</name>
    <dbReference type="NCBI Taxonomy" id="230809"/>
    <lineage>
        <taxon>Eukaryota</taxon>
        <taxon>Fungi</taxon>
        <taxon>Dikarya</taxon>
        <taxon>Basidiomycota</taxon>
        <taxon>Agaricomycotina</taxon>
        <taxon>Agaricomycetes</taxon>
        <taxon>Agaricomycetidae</taxon>
        <taxon>Agaricales</taxon>
        <taxon>Marasmiineae</taxon>
        <taxon>Mycenaceae</taxon>
        <taxon>Mycena</taxon>
    </lineage>
</organism>
<gene>
    <name evidence="2" type="ORF">DFH07DRAFT_773945</name>
</gene>
<dbReference type="InterPro" id="IPR011011">
    <property type="entry name" value="Znf_FYVE_PHD"/>
</dbReference>
<feature type="compositionally biased region" description="Basic and acidic residues" evidence="1">
    <location>
        <begin position="20"/>
        <end position="30"/>
    </location>
</feature>
<dbReference type="AlphaFoldDB" id="A0AAD7J1C8"/>
<dbReference type="InterPro" id="IPR013083">
    <property type="entry name" value="Znf_RING/FYVE/PHD"/>
</dbReference>
<comment type="caution">
    <text evidence="2">The sequence shown here is derived from an EMBL/GenBank/DDBJ whole genome shotgun (WGS) entry which is preliminary data.</text>
</comment>
<feature type="compositionally biased region" description="Polar residues" evidence="1">
    <location>
        <begin position="38"/>
        <end position="53"/>
    </location>
</feature>
<feature type="region of interest" description="Disordered" evidence="1">
    <location>
        <begin position="14"/>
        <end position="59"/>
    </location>
</feature>